<dbReference type="InterPro" id="IPR012334">
    <property type="entry name" value="Pectin_lyas_fold"/>
</dbReference>
<evidence type="ECO:0000313" key="2">
    <source>
        <dbReference type="Proteomes" id="UP000037688"/>
    </source>
</evidence>
<dbReference type="Gene3D" id="2.160.20.10">
    <property type="entry name" value="Single-stranded right-handed beta-helix, Pectin lyase-like"/>
    <property type="match status" value="1"/>
</dbReference>
<reference evidence="1 2" key="1">
    <citation type="submission" date="2015-08" db="EMBL/GenBank/DDBJ databases">
        <title>Draft genome sequence of cellulolytic and xylanolytic Paenibacillus sp. A59, isolated from a decaying forest soil from Patagonia, Argentina.</title>
        <authorList>
            <person name="Ghio S."/>
            <person name="Caceres A.M."/>
            <person name="Talia P."/>
            <person name="Grasso D."/>
            <person name="Campos E."/>
        </authorList>
    </citation>
    <scope>NUCLEOTIDE SEQUENCE [LARGE SCALE GENOMIC DNA]</scope>
    <source>
        <strain evidence="1 2">A59</strain>
    </source>
</reference>
<name>A0A0N0C4Z9_9BACL</name>
<dbReference type="RefSeq" id="WP_053780923.1">
    <property type="nucleotide sequence ID" value="NZ_LITU01000053.1"/>
</dbReference>
<keyword evidence="2" id="KW-1185">Reference proteome</keyword>
<dbReference type="PATRIC" id="fig|1705561.3.peg.2184"/>
<dbReference type="EMBL" id="LITU01000053">
    <property type="protein sequence ID" value="KOY16487.1"/>
    <property type="molecule type" value="Genomic_DNA"/>
</dbReference>
<evidence type="ECO:0000313" key="1">
    <source>
        <dbReference type="EMBL" id="KOY16487.1"/>
    </source>
</evidence>
<protein>
    <recommendedName>
        <fullName evidence="3">Right handed beta helix domain-containing protein</fullName>
    </recommendedName>
</protein>
<sequence>MNNYINFTSTYKPNLQSLSSADGYDAVKMNEIFSQIMGNIAAVQSSLTGSLIDVRSFAPGDGSDQTAQIKAFFNSAQEGDVLLFTPGHYKVVKTGWFYTFSGRSVIIKALPGAILEVSDQGIRIEGSNHVEICGLTLVRTTQAAWSKNKTGLHIEDSSNVLLQHNDISKFTDGIGVNGSSSQDNPARNVVIRNNKLHHLGEEPIAVRNHLIFVIIRENDCSRYLGDGILVKGTWHVSITDNFLHTPVLSSDPDYATFSGGQQVKNMPKVGGGVTCNNEGGETGAKNLHIHGNRMIGTAFGVGLIGFEGAFVTSNYFYDIKTTSVISVSFSSSIYNPNNVSNHLFVIQGNLIDTISRPNATAAIEAKTSTGAEGMDIGMISDNIIIPRGKHWGIVADGHIIVKGNYIAEAGIAMDIANGVIASSNIIEPGFETTNPDRMVSLHNDCTFSHNSITGKGTCLQLRGSNNIITGNRLKYEGTWWAVHLDIVNNTVEGNIIRDNMLRVTANATGRFLFGASPWTDGKNIVVDLVRDNNGALYQLVNELVMMGPNSTRWRITIDAKGDLKTTKL</sequence>
<comment type="caution">
    <text evidence="1">The sequence shown here is derived from an EMBL/GenBank/DDBJ whole genome shotgun (WGS) entry which is preliminary data.</text>
</comment>
<dbReference type="AlphaFoldDB" id="A0A0N0C4Z9"/>
<dbReference type="InterPro" id="IPR006626">
    <property type="entry name" value="PbH1"/>
</dbReference>
<evidence type="ECO:0008006" key="3">
    <source>
        <dbReference type="Google" id="ProtNLM"/>
    </source>
</evidence>
<dbReference type="InterPro" id="IPR011050">
    <property type="entry name" value="Pectin_lyase_fold/virulence"/>
</dbReference>
<organism evidence="1 2">
    <name type="scientific">Paenibacillus xylanivorans</name>
    <dbReference type="NCBI Taxonomy" id="1705561"/>
    <lineage>
        <taxon>Bacteria</taxon>
        <taxon>Bacillati</taxon>
        <taxon>Bacillota</taxon>
        <taxon>Bacilli</taxon>
        <taxon>Bacillales</taxon>
        <taxon>Paenibacillaceae</taxon>
        <taxon>Paenibacillus</taxon>
    </lineage>
</organism>
<dbReference type="OrthoDB" id="2498841at2"/>
<dbReference type="SUPFAM" id="SSF51126">
    <property type="entry name" value="Pectin lyase-like"/>
    <property type="match status" value="1"/>
</dbReference>
<gene>
    <name evidence="1" type="ORF">AMS66_11550</name>
</gene>
<accession>A0A0N0C4Z9</accession>
<proteinExistence type="predicted"/>
<dbReference type="SMART" id="SM00710">
    <property type="entry name" value="PbH1"/>
    <property type="match status" value="8"/>
</dbReference>
<dbReference type="Proteomes" id="UP000037688">
    <property type="component" value="Unassembled WGS sequence"/>
</dbReference>